<protein>
    <submittedName>
        <fullName evidence="4">Xanthine dehydrogenase, molybdenum binding subunit apoprotein</fullName>
        <ecNumber evidence="4">1.17.1.4</ecNumber>
    </submittedName>
</protein>
<dbReference type="GO" id="GO:0005506">
    <property type="term" value="F:iron ion binding"/>
    <property type="evidence" value="ECO:0007669"/>
    <property type="project" value="InterPro"/>
</dbReference>
<dbReference type="SMART" id="SM01008">
    <property type="entry name" value="Ald_Xan_dh_C"/>
    <property type="match status" value="1"/>
</dbReference>
<dbReference type="EMBL" id="CP000482">
    <property type="protein sequence ID" value="ABK99062.1"/>
    <property type="molecule type" value="Genomic_DNA"/>
</dbReference>
<feature type="domain" description="Aldehyde oxidase/xanthine dehydrogenase a/b hammerhead" evidence="3">
    <location>
        <begin position="20"/>
        <end position="123"/>
    </location>
</feature>
<dbReference type="Proteomes" id="UP000006732">
    <property type="component" value="Chromosome"/>
</dbReference>
<dbReference type="InterPro" id="IPR036856">
    <property type="entry name" value="Ald_Oxase/Xan_DH_a/b_sf"/>
</dbReference>
<dbReference type="AlphaFoldDB" id="A1ANZ2"/>
<dbReference type="Pfam" id="PF20256">
    <property type="entry name" value="MoCoBD_2"/>
    <property type="match status" value="2"/>
</dbReference>
<dbReference type="HOGENOM" id="CLU_001681_2_3_7"/>
<dbReference type="OrthoDB" id="9775084at2"/>
<evidence type="ECO:0000313" key="5">
    <source>
        <dbReference type="Proteomes" id="UP000006732"/>
    </source>
</evidence>
<dbReference type="KEGG" id="ppd:Ppro_1446"/>
<dbReference type="InterPro" id="IPR016208">
    <property type="entry name" value="Ald_Oxase/xanthine_DH-like"/>
</dbReference>
<keyword evidence="1" id="KW-0500">Molybdenum</keyword>
<name>A1ANZ2_PELPD</name>
<evidence type="ECO:0000256" key="1">
    <source>
        <dbReference type="ARBA" id="ARBA00022505"/>
    </source>
</evidence>
<keyword evidence="5" id="KW-1185">Reference proteome</keyword>
<proteinExistence type="predicted"/>
<sequence length="714" mass="79352">MPLEPISRPIRRFDFNEKISGRADFCADRRYDGLLYAKTLRSTRARARILSIHVPPLPEGYYTVDAGDIPGRNLVPIVYDDQPFFARDLVNYIGEPILLVVGPDKGTILELLSRISVSYEDLPPILSIAEAEQATDNFICGDKPFFVSYECGKGDISQTITRAARVFEDEFRTGYQEHVYLETQGFIGVYEEGRITVSGSMQCPYYVKEALMQALGWPDERVRVIQLPTGGGFGGKEEYPSLPGVHAGLAAIKSRRPVQLVFDRHEDMLCTTKRHPAIIRIKSYLDARNRIIGREIDVKTDGGAYAGLSSVVLQRMMFSSNGVYDVPHLKISGTAYATNNIVSGAFRGFGGPQAFFAVEMHMENIARNLKLDSIAFRRSHFLHRGDSSSTAGEFHYDIRLDEIAETLERISSYGEKRSHRAEGRPGMLRGIGCSFFYHGCGFTGSGEDLLIRARVRLKKYADDSVQIFVSSAEIGQGVLTTLRKIVAHTLEIPIERIRHDYPDSDHCPNSGPTVASRTVVIVGKLLQDAAREMKERWHEETCDIQRVFHFPDHLSWDNDTFRGNAYPEYSWGGNLVEVEVDPVTGQVEVLGAWATYDIGTPIDDTIVRGQIQGGLVQGLAYGGMERLTTRDGALQQTSLADYLIPTALDVPRIESRLIDNPFDDGPFGARGLGELTLIGAAPALALAVQNAIGRDLRQLPVTPELIREAMQRAD</sequence>
<dbReference type="InterPro" id="IPR037165">
    <property type="entry name" value="AldOxase/xan_DH_Mopterin-bd_sf"/>
</dbReference>
<dbReference type="Gene3D" id="3.90.1170.50">
    <property type="entry name" value="Aldehyde oxidase/xanthine dehydrogenase, a/b hammerhead"/>
    <property type="match status" value="1"/>
</dbReference>
<dbReference type="eggNOG" id="COG1529">
    <property type="taxonomic scope" value="Bacteria"/>
</dbReference>
<dbReference type="Pfam" id="PF01315">
    <property type="entry name" value="Ald_Xan_dh_C"/>
    <property type="match status" value="1"/>
</dbReference>
<keyword evidence="2 4" id="KW-0560">Oxidoreductase</keyword>
<dbReference type="PANTHER" id="PTHR11908:SF132">
    <property type="entry name" value="ALDEHYDE OXIDASE 1-RELATED"/>
    <property type="match status" value="1"/>
</dbReference>
<gene>
    <name evidence="4" type="ordered locus">Ppro_1446</name>
</gene>
<dbReference type="GO" id="GO:0004854">
    <property type="term" value="F:xanthine dehydrogenase activity"/>
    <property type="evidence" value="ECO:0007669"/>
    <property type="project" value="UniProtKB-EC"/>
</dbReference>
<evidence type="ECO:0000313" key="4">
    <source>
        <dbReference type="EMBL" id="ABK99062.1"/>
    </source>
</evidence>
<dbReference type="RefSeq" id="WP_011735355.1">
    <property type="nucleotide sequence ID" value="NC_008609.1"/>
</dbReference>
<dbReference type="InterPro" id="IPR000674">
    <property type="entry name" value="Ald_Oxase/Xan_DH_a/b"/>
</dbReference>
<accession>A1ANZ2</accession>
<organism evidence="4 5">
    <name type="scientific">Pelobacter propionicus (strain DSM 2379 / NBRC 103807 / OttBd1)</name>
    <dbReference type="NCBI Taxonomy" id="338966"/>
    <lineage>
        <taxon>Bacteria</taxon>
        <taxon>Pseudomonadati</taxon>
        <taxon>Thermodesulfobacteriota</taxon>
        <taxon>Desulfuromonadia</taxon>
        <taxon>Desulfuromonadales</taxon>
        <taxon>Desulfuromonadaceae</taxon>
        <taxon>Pelobacter</taxon>
    </lineage>
</organism>
<evidence type="ECO:0000259" key="3">
    <source>
        <dbReference type="SMART" id="SM01008"/>
    </source>
</evidence>
<dbReference type="SUPFAM" id="SSF54665">
    <property type="entry name" value="CO dehydrogenase molybdoprotein N-domain-like"/>
    <property type="match status" value="1"/>
</dbReference>
<evidence type="ECO:0000256" key="2">
    <source>
        <dbReference type="ARBA" id="ARBA00023002"/>
    </source>
</evidence>
<dbReference type="SUPFAM" id="SSF56003">
    <property type="entry name" value="Molybdenum cofactor-binding domain"/>
    <property type="match status" value="1"/>
</dbReference>
<dbReference type="STRING" id="338966.Ppro_1446"/>
<dbReference type="Pfam" id="PF02738">
    <property type="entry name" value="MoCoBD_1"/>
    <property type="match status" value="1"/>
</dbReference>
<dbReference type="InterPro" id="IPR008274">
    <property type="entry name" value="AldOxase/xan_DH_MoCoBD1"/>
</dbReference>
<dbReference type="InterPro" id="IPR046867">
    <property type="entry name" value="AldOxase/xan_DH_MoCoBD2"/>
</dbReference>
<dbReference type="Gene3D" id="3.30.365.10">
    <property type="entry name" value="Aldehyde oxidase/xanthine dehydrogenase, molybdopterin binding domain"/>
    <property type="match status" value="4"/>
</dbReference>
<dbReference type="PANTHER" id="PTHR11908">
    <property type="entry name" value="XANTHINE DEHYDROGENASE"/>
    <property type="match status" value="1"/>
</dbReference>
<dbReference type="EC" id="1.17.1.4" evidence="4"/>
<reference evidence="4 5" key="1">
    <citation type="submission" date="2006-10" db="EMBL/GenBank/DDBJ databases">
        <title>Complete sequence of chromosome of Pelobacter propionicus DSM 2379.</title>
        <authorList>
            <consortium name="US DOE Joint Genome Institute"/>
            <person name="Copeland A."/>
            <person name="Lucas S."/>
            <person name="Lapidus A."/>
            <person name="Barry K."/>
            <person name="Detter J.C."/>
            <person name="Glavina del Rio T."/>
            <person name="Hammon N."/>
            <person name="Israni S."/>
            <person name="Dalin E."/>
            <person name="Tice H."/>
            <person name="Pitluck S."/>
            <person name="Saunders E."/>
            <person name="Brettin T."/>
            <person name="Bruce D."/>
            <person name="Han C."/>
            <person name="Tapia R."/>
            <person name="Schmutz J."/>
            <person name="Larimer F."/>
            <person name="Land M."/>
            <person name="Hauser L."/>
            <person name="Kyrpides N."/>
            <person name="Kim E."/>
            <person name="Lovley D."/>
            <person name="Richardson P."/>
        </authorList>
    </citation>
    <scope>NUCLEOTIDE SEQUENCE [LARGE SCALE GENOMIC DNA]</scope>
    <source>
        <strain evidence="5">DSM 2379 / NBRC 103807 / OttBd1</strain>
    </source>
</reference>